<name>A0ABQ9IK50_9NEOP</name>
<dbReference type="Proteomes" id="UP001159363">
    <property type="component" value="Chromosome 1"/>
</dbReference>
<accession>A0ABQ9IK50</accession>
<sequence>MTRQWHGFATAVHSYHTTAASTLALDHQAGQLSVGHYKITQAGGDSPPAATAVVTGSVHFVTAARRWENMLIDAIHNADAEDTELKRKGRADNAGIELREDWSTIRQIKAKFEKHQMEVGKRLTQQAIEVTETVTTQVLKEMETRNTIISKTAVMKIQITKNEEAIDKIGREVEENAGLLFKVTASTSRSPGSNMADKMSEGTNMADVCKHPTQPRLPAIVPLFWASLSQEAGLAIIGWRDALHWKVSNPRPPTSERGSGSLKGRLSLIDSLGSCPSTGRKHLNIHNLANTIQDQLLQFRVLQQSQANITFATHFAQVPSSQSGLHQLPPCRKASTYIPRFCLAKEQMVQTACSLKRPTRKGRVTKVAVTVSAKEAKEKGEGLGGSPVLQSTASSAACPATSSAPPPPTPPSPAALRHADVAGGLLEVGEGTLQHGTRALCRRESSRPPLLLLLHEHGLLRRHHWPAALKLDVNQDIQSRPDSRGIQRTQWNSLALNNAVLYRNWESSDGKHMHLQLVLPKCRILDVLKELHNTAAGGHFGLNKTLVKRMLRSGAICVMSVQQGRFQGLRDNVLTERENLLLLVKQDFFTKWSEVIPVPNQEFGTVADALVQHIFSRFGDYSITFSVRWDGQEAQPYPGTVIWLSLWKTINRIGTPRYSYFSQSSVSQSMRQHRISCGKSSHLGICMLTTTELVNIHEFVWWHLKSQQTAGVVLQPPTTERICPRLQKCWEGLYRILKQINDVVYCISRQNSWVKHKVVQIDQLVLYEDPEVFIYNFSGSPPIGFGSVSFLQLCELSKPALVLKVQERGGGVGSVRDTGDANTSI</sequence>
<evidence type="ECO:0008006" key="4">
    <source>
        <dbReference type="Google" id="ProtNLM"/>
    </source>
</evidence>
<protein>
    <recommendedName>
        <fullName evidence="4">Integrase zinc-binding domain-containing protein</fullName>
    </recommendedName>
</protein>
<organism evidence="2 3">
    <name type="scientific">Dryococelus australis</name>
    <dbReference type="NCBI Taxonomy" id="614101"/>
    <lineage>
        <taxon>Eukaryota</taxon>
        <taxon>Metazoa</taxon>
        <taxon>Ecdysozoa</taxon>
        <taxon>Arthropoda</taxon>
        <taxon>Hexapoda</taxon>
        <taxon>Insecta</taxon>
        <taxon>Pterygota</taxon>
        <taxon>Neoptera</taxon>
        <taxon>Polyneoptera</taxon>
        <taxon>Phasmatodea</taxon>
        <taxon>Verophasmatodea</taxon>
        <taxon>Anareolatae</taxon>
        <taxon>Phasmatidae</taxon>
        <taxon>Eurycanthinae</taxon>
        <taxon>Dryococelus</taxon>
    </lineage>
</organism>
<comment type="caution">
    <text evidence="2">The sequence shown here is derived from an EMBL/GenBank/DDBJ whole genome shotgun (WGS) entry which is preliminary data.</text>
</comment>
<keyword evidence="3" id="KW-1185">Reference proteome</keyword>
<reference evidence="2 3" key="1">
    <citation type="submission" date="2023-02" db="EMBL/GenBank/DDBJ databases">
        <title>LHISI_Scaffold_Assembly.</title>
        <authorList>
            <person name="Stuart O.P."/>
            <person name="Cleave R."/>
            <person name="Magrath M.J.L."/>
            <person name="Mikheyev A.S."/>
        </authorList>
    </citation>
    <scope>NUCLEOTIDE SEQUENCE [LARGE SCALE GENOMIC DNA]</scope>
    <source>
        <strain evidence="2">Daus_M_001</strain>
        <tissue evidence="2">Leg muscle</tissue>
    </source>
</reference>
<evidence type="ECO:0000313" key="2">
    <source>
        <dbReference type="EMBL" id="KAJ8896560.1"/>
    </source>
</evidence>
<feature type="compositionally biased region" description="Pro residues" evidence="1">
    <location>
        <begin position="404"/>
        <end position="413"/>
    </location>
</feature>
<evidence type="ECO:0000313" key="3">
    <source>
        <dbReference type="Proteomes" id="UP001159363"/>
    </source>
</evidence>
<gene>
    <name evidence="2" type="ORF">PR048_001904</name>
</gene>
<feature type="compositionally biased region" description="Low complexity" evidence="1">
    <location>
        <begin position="391"/>
        <end position="403"/>
    </location>
</feature>
<dbReference type="EMBL" id="JARBHB010000001">
    <property type="protein sequence ID" value="KAJ8896560.1"/>
    <property type="molecule type" value="Genomic_DNA"/>
</dbReference>
<proteinExistence type="predicted"/>
<evidence type="ECO:0000256" key="1">
    <source>
        <dbReference type="SAM" id="MobiDB-lite"/>
    </source>
</evidence>
<feature type="region of interest" description="Disordered" evidence="1">
    <location>
        <begin position="376"/>
        <end position="413"/>
    </location>
</feature>